<dbReference type="Pfam" id="PF01232">
    <property type="entry name" value="Mannitol_dh"/>
    <property type="match status" value="1"/>
</dbReference>
<dbReference type="PANTHER" id="PTHR30524:SF0">
    <property type="entry name" value="ALTRONATE OXIDOREDUCTASE-RELATED"/>
    <property type="match status" value="1"/>
</dbReference>
<dbReference type="InterPro" id="IPR036291">
    <property type="entry name" value="NAD(P)-bd_dom_sf"/>
</dbReference>
<comment type="caution">
    <text evidence="6">The sequence shown here is derived from an EMBL/GenBank/DDBJ whole genome shotgun (WGS) entry which is preliminary data.</text>
</comment>
<dbReference type="InterPro" id="IPR013328">
    <property type="entry name" value="6PGD_dom2"/>
</dbReference>
<dbReference type="AlphaFoldDB" id="A0AAW5JIR7"/>
<gene>
    <name evidence="6" type="ORF">NE579_05695</name>
</gene>
<dbReference type="GO" id="GO:0019698">
    <property type="term" value="P:D-galacturonate catabolic process"/>
    <property type="evidence" value="ECO:0007669"/>
    <property type="project" value="TreeGrafter"/>
</dbReference>
<dbReference type="EMBL" id="JANFYS010000009">
    <property type="protein sequence ID" value="MCQ4769956.1"/>
    <property type="molecule type" value="Genomic_DNA"/>
</dbReference>
<keyword evidence="2" id="KW-0520">NAD</keyword>
<dbReference type="Pfam" id="PF08125">
    <property type="entry name" value="Mannitol_dh_C"/>
    <property type="match status" value="1"/>
</dbReference>
<evidence type="ECO:0000313" key="6">
    <source>
        <dbReference type="EMBL" id="MCQ4769956.1"/>
    </source>
</evidence>
<evidence type="ECO:0000259" key="5">
    <source>
        <dbReference type="Pfam" id="PF08125"/>
    </source>
</evidence>
<dbReference type="InterPro" id="IPR008927">
    <property type="entry name" value="6-PGluconate_DH-like_C_sf"/>
</dbReference>
<dbReference type="NCBIfam" id="NF002969">
    <property type="entry name" value="PRK03643.1"/>
    <property type="match status" value="1"/>
</dbReference>
<dbReference type="Gene3D" id="1.10.1040.10">
    <property type="entry name" value="N-(1-d-carboxylethyl)-l-norvaline Dehydrogenase, domain 2"/>
    <property type="match status" value="1"/>
</dbReference>
<comment type="catalytic activity">
    <reaction evidence="3">
        <text>D-mannitol 1-phosphate + NAD(+) = beta-D-fructose 6-phosphate + NADH + H(+)</text>
        <dbReference type="Rhea" id="RHEA:19661"/>
        <dbReference type="ChEBI" id="CHEBI:15378"/>
        <dbReference type="ChEBI" id="CHEBI:57540"/>
        <dbReference type="ChEBI" id="CHEBI:57634"/>
        <dbReference type="ChEBI" id="CHEBI:57945"/>
        <dbReference type="ChEBI" id="CHEBI:61381"/>
        <dbReference type="EC" id="1.1.1.17"/>
    </reaction>
</comment>
<dbReference type="SUPFAM" id="SSF48179">
    <property type="entry name" value="6-phosphogluconate dehydrogenase C-terminal domain-like"/>
    <property type="match status" value="1"/>
</dbReference>
<evidence type="ECO:0000259" key="4">
    <source>
        <dbReference type="Pfam" id="PF01232"/>
    </source>
</evidence>
<protein>
    <submittedName>
        <fullName evidence="6">Tagaturonate reductase</fullName>
        <ecNumber evidence="6">1.1.1.58</ecNumber>
    </submittedName>
</protein>
<keyword evidence="1 6" id="KW-0560">Oxidoreductase</keyword>
<feature type="domain" description="Mannitol dehydrogenase N-terminal" evidence="4">
    <location>
        <begin position="25"/>
        <end position="266"/>
    </location>
</feature>
<evidence type="ECO:0000256" key="3">
    <source>
        <dbReference type="ARBA" id="ARBA00048615"/>
    </source>
</evidence>
<feature type="domain" description="Mannitol dehydrogenase C-terminal" evidence="5">
    <location>
        <begin position="280"/>
        <end position="410"/>
    </location>
</feature>
<accession>A0AAW5JIR7</accession>
<evidence type="ECO:0000313" key="7">
    <source>
        <dbReference type="Proteomes" id="UP001204562"/>
    </source>
</evidence>
<dbReference type="InterPro" id="IPR013131">
    <property type="entry name" value="Mannitol_DH_N"/>
</dbReference>
<evidence type="ECO:0000256" key="2">
    <source>
        <dbReference type="ARBA" id="ARBA00023027"/>
    </source>
</evidence>
<reference evidence="6" key="1">
    <citation type="submission" date="2022-06" db="EMBL/GenBank/DDBJ databases">
        <title>Isolation of gut microbiota from human fecal samples.</title>
        <authorList>
            <person name="Pamer E.G."/>
            <person name="Barat B."/>
            <person name="Waligurski E."/>
            <person name="Medina S."/>
            <person name="Paddock L."/>
            <person name="Mostad J."/>
        </authorList>
    </citation>
    <scope>NUCLEOTIDE SEQUENCE</scope>
    <source>
        <strain evidence="6">DFI.9.91</strain>
    </source>
</reference>
<dbReference type="GO" id="GO:0009026">
    <property type="term" value="F:tagaturonate reductase activity"/>
    <property type="evidence" value="ECO:0007669"/>
    <property type="project" value="UniProtKB-EC"/>
</dbReference>
<dbReference type="Proteomes" id="UP001204562">
    <property type="component" value="Unassembled WGS sequence"/>
</dbReference>
<dbReference type="GO" id="GO:0008926">
    <property type="term" value="F:mannitol-1-phosphate 5-dehydrogenase activity"/>
    <property type="evidence" value="ECO:0007669"/>
    <property type="project" value="UniProtKB-EC"/>
</dbReference>
<dbReference type="SUPFAM" id="SSF51735">
    <property type="entry name" value="NAD(P)-binding Rossmann-fold domains"/>
    <property type="match status" value="1"/>
</dbReference>
<proteinExistence type="predicted"/>
<dbReference type="Gene3D" id="3.40.50.720">
    <property type="entry name" value="NAD(P)-binding Rossmann-like Domain"/>
    <property type="match status" value="1"/>
</dbReference>
<organism evidence="6 7">
    <name type="scientific">Intestinimonas massiliensis</name>
    <name type="common">ex Afouda et al. 2020</name>
    <dbReference type="NCBI Taxonomy" id="1673721"/>
    <lineage>
        <taxon>Bacteria</taxon>
        <taxon>Bacillati</taxon>
        <taxon>Bacillota</taxon>
        <taxon>Clostridia</taxon>
        <taxon>Eubacteriales</taxon>
        <taxon>Intestinimonas</taxon>
    </lineage>
</organism>
<sequence>METLSYKTLEAQGYSGYLLRDAPEKVLQFGEGNFLRAFVDYWFDVSNEKAGWNGKCVLVQPIPQGLASPINRQEGLYTLYLRGRQNGNKVDRKRVISSVSRCLNPYEAEDYAAMMALAVSDDLEYVVSNTTEAGIVYDPACKPDDAPPASFPAKLTQVLYARWKAGRPGLVILSCELIDNNGRELLRCVNRYIDQWALEPEFRTWVMGECTFCSTLVDRIVPGRVKDPIEAAAMEAANGYRDDLIDVGEIFGVWNIEGPAWLEEKLPFKRAGLNCPVVPDVTPYKKRKVRILNGAHTGFVLGAYLAGFDIVRDCMGDDTVRGFMNRMLHEEVIPTLPLDRQDLEAFASAVQDRFNNPFVDHELMSISLNSTSKWRARNLPSLQEYVEQTGALPACLAMSFAAYVAFYSNDVQRLTDAGLVCRRPKGDEYTCSDDRWVLEFYWAHRGDRPEDLIHAVMTNERMWVQNLTAVPGFEAAAVADLKLIREQGALAAYAACL</sequence>
<dbReference type="GO" id="GO:0019592">
    <property type="term" value="P:mannitol catabolic process"/>
    <property type="evidence" value="ECO:0007669"/>
    <property type="project" value="TreeGrafter"/>
</dbReference>
<dbReference type="PANTHER" id="PTHR30524">
    <property type="entry name" value="MANNITOL-1-PHOSPHATE 5-DEHYDROGENASE"/>
    <property type="match status" value="1"/>
</dbReference>
<dbReference type="GO" id="GO:0005829">
    <property type="term" value="C:cytosol"/>
    <property type="evidence" value="ECO:0007669"/>
    <property type="project" value="TreeGrafter"/>
</dbReference>
<evidence type="ECO:0000256" key="1">
    <source>
        <dbReference type="ARBA" id="ARBA00023002"/>
    </source>
</evidence>
<dbReference type="RefSeq" id="WP_256303540.1">
    <property type="nucleotide sequence ID" value="NZ_JANFYS010000009.1"/>
</dbReference>
<dbReference type="EC" id="1.1.1.58" evidence="6"/>
<dbReference type="InterPro" id="IPR013118">
    <property type="entry name" value="Mannitol_DH_C"/>
</dbReference>
<name>A0AAW5JIR7_9FIRM</name>